<proteinExistence type="inferred from homology"/>
<sequence length="337" mass="37600">MLIFTFEKIINEERRIPLLSKHKLENNQIWIYFISLLAAAGFGFLMPRSAESLESIISIVIAVLLYSMFSQIPFTSMKESWGQKKFIKALLTTNFIIVPIVVWLLARLLPQSPELLIGFYLVLLTPCIDYVIVFTALGKGDERLMLASTPILLIIQLVLLPLYLWMFLGRDAAGIVDPSPFLEAFLGLIFIPLITAVCIQLAAKKSRIGAKILSGSAWLPVPFMAFTLFAVAASQLPNLPAYANDVVKVIPLYVAFMIIMPFLSKFAANWFKLGAKSGRTLIFSSSTRNSLVVLPLAFSLPEIGSMVAALIITQTIIELMSELIYIRFVPHVLLRDE</sequence>
<dbReference type="AlphaFoldDB" id="A0A1I2M2T0"/>
<dbReference type="GO" id="GO:0015104">
    <property type="term" value="F:antimonite transmembrane transporter activity"/>
    <property type="evidence" value="ECO:0007669"/>
    <property type="project" value="TreeGrafter"/>
</dbReference>
<dbReference type="Gene3D" id="1.20.1530.20">
    <property type="match status" value="1"/>
</dbReference>
<name>A0A1I2M2T0_9BACI</name>
<evidence type="ECO:0000256" key="4">
    <source>
        <dbReference type="ARBA" id="ARBA00022475"/>
    </source>
</evidence>
<evidence type="ECO:0000313" key="10">
    <source>
        <dbReference type="Proteomes" id="UP000198897"/>
    </source>
</evidence>
<feature type="transmembrane region" description="Helical" evidence="8">
    <location>
        <begin position="144"/>
        <end position="164"/>
    </location>
</feature>
<feature type="transmembrane region" description="Helical" evidence="8">
    <location>
        <begin position="215"/>
        <end position="237"/>
    </location>
</feature>
<feature type="transmembrane region" description="Helical" evidence="8">
    <location>
        <begin position="249"/>
        <end position="271"/>
    </location>
</feature>
<feature type="transmembrane region" description="Helical" evidence="8">
    <location>
        <begin position="86"/>
        <end position="105"/>
    </location>
</feature>
<protein>
    <submittedName>
        <fullName evidence="9">Arsenite efflux pump ArsB, ACR3 family</fullName>
    </submittedName>
</protein>
<dbReference type="GO" id="GO:0015105">
    <property type="term" value="F:arsenite transmembrane transporter activity"/>
    <property type="evidence" value="ECO:0007669"/>
    <property type="project" value="TreeGrafter"/>
</dbReference>
<keyword evidence="7 8" id="KW-0472">Membrane</keyword>
<dbReference type="PANTHER" id="PTHR43057:SF1">
    <property type="entry name" value="ARSENICAL-RESISTANCE PROTEIN 3"/>
    <property type="match status" value="1"/>
</dbReference>
<organism evidence="9 10">
    <name type="scientific">Halobacillus alkaliphilus</name>
    <dbReference type="NCBI Taxonomy" id="396056"/>
    <lineage>
        <taxon>Bacteria</taxon>
        <taxon>Bacillati</taxon>
        <taxon>Bacillota</taxon>
        <taxon>Bacilli</taxon>
        <taxon>Bacillales</taxon>
        <taxon>Bacillaceae</taxon>
        <taxon>Halobacillus</taxon>
    </lineage>
</organism>
<dbReference type="PANTHER" id="PTHR43057">
    <property type="entry name" value="ARSENITE EFFLUX TRANSPORTER"/>
    <property type="match status" value="1"/>
</dbReference>
<gene>
    <name evidence="9" type="ORF">SAMN05216353_11130</name>
</gene>
<dbReference type="EMBL" id="FOOG01000011">
    <property type="protein sequence ID" value="SFF85775.1"/>
    <property type="molecule type" value="Genomic_DNA"/>
</dbReference>
<comment type="subcellular location">
    <subcellularLocation>
        <location evidence="1">Cell membrane</location>
        <topology evidence="1">Multi-pass membrane protein</topology>
    </subcellularLocation>
</comment>
<dbReference type="InterPro" id="IPR002657">
    <property type="entry name" value="BilAc:Na_symport/Acr3"/>
</dbReference>
<reference evidence="10" key="1">
    <citation type="submission" date="2016-10" db="EMBL/GenBank/DDBJ databases">
        <authorList>
            <person name="Varghese N."/>
            <person name="Submissions S."/>
        </authorList>
    </citation>
    <scope>NUCLEOTIDE SEQUENCE [LARGE SCALE GENOMIC DNA]</scope>
    <source>
        <strain evidence="10">FP5</strain>
    </source>
</reference>
<dbReference type="GO" id="GO:0015297">
    <property type="term" value="F:antiporter activity"/>
    <property type="evidence" value="ECO:0007669"/>
    <property type="project" value="InterPro"/>
</dbReference>
<evidence type="ECO:0000256" key="2">
    <source>
        <dbReference type="ARBA" id="ARBA00010110"/>
    </source>
</evidence>
<evidence type="ECO:0000256" key="6">
    <source>
        <dbReference type="ARBA" id="ARBA00022989"/>
    </source>
</evidence>
<keyword evidence="10" id="KW-1185">Reference proteome</keyword>
<feature type="transmembrane region" description="Helical" evidence="8">
    <location>
        <begin position="56"/>
        <end position="74"/>
    </location>
</feature>
<feature type="transmembrane region" description="Helical" evidence="8">
    <location>
        <begin position="117"/>
        <end position="137"/>
    </location>
</feature>
<evidence type="ECO:0000313" key="9">
    <source>
        <dbReference type="EMBL" id="SFF85775.1"/>
    </source>
</evidence>
<dbReference type="Proteomes" id="UP000198897">
    <property type="component" value="Unassembled WGS sequence"/>
</dbReference>
<evidence type="ECO:0000256" key="7">
    <source>
        <dbReference type="ARBA" id="ARBA00023136"/>
    </source>
</evidence>
<feature type="transmembrane region" description="Helical" evidence="8">
    <location>
        <begin position="29"/>
        <end position="50"/>
    </location>
</feature>
<evidence type="ECO:0000256" key="8">
    <source>
        <dbReference type="SAM" id="Phobius"/>
    </source>
</evidence>
<dbReference type="GO" id="GO:0005886">
    <property type="term" value="C:plasma membrane"/>
    <property type="evidence" value="ECO:0007669"/>
    <property type="project" value="UniProtKB-SubCell"/>
</dbReference>
<keyword evidence="6 8" id="KW-1133">Transmembrane helix</keyword>
<evidence type="ECO:0000256" key="3">
    <source>
        <dbReference type="ARBA" id="ARBA00022448"/>
    </source>
</evidence>
<keyword evidence="4" id="KW-1003">Cell membrane</keyword>
<evidence type="ECO:0000256" key="1">
    <source>
        <dbReference type="ARBA" id="ARBA00004651"/>
    </source>
</evidence>
<keyword evidence="5 8" id="KW-0812">Transmembrane</keyword>
<comment type="similarity">
    <text evidence="2">Belongs to the arsenical resistance-3 (ACR3) (TC 2.A.59) family.</text>
</comment>
<feature type="transmembrane region" description="Helical" evidence="8">
    <location>
        <begin position="292"/>
        <end position="317"/>
    </location>
</feature>
<evidence type="ECO:0000256" key="5">
    <source>
        <dbReference type="ARBA" id="ARBA00022692"/>
    </source>
</evidence>
<dbReference type="InterPro" id="IPR038770">
    <property type="entry name" value="Na+/solute_symporter_sf"/>
</dbReference>
<accession>A0A1I2M2T0</accession>
<dbReference type="Pfam" id="PF01758">
    <property type="entry name" value="SBF"/>
    <property type="match status" value="1"/>
</dbReference>
<keyword evidence="3" id="KW-0813">Transport</keyword>
<dbReference type="InterPro" id="IPR004706">
    <property type="entry name" value="Arsenical-R_Acr3"/>
</dbReference>
<feature type="transmembrane region" description="Helical" evidence="8">
    <location>
        <begin position="184"/>
        <end position="203"/>
    </location>
</feature>